<evidence type="ECO:0000256" key="5">
    <source>
        <dbReference type="SAM" id="Coils"/>
    </source>
</evidence>
<comment type="similarity">
    <text evidence="1">Belongs to the peptidase C40 family.</text>
</comment>
<gene>
    <name evidence="9" type="ORF">O4U47_18900</name>
</gene>
<keyword evidence="3" id="KW-0378">Hydrolase</keyword>
<dbReference type="Proteomes" id="UP001165685">
    <property type="component" value="Unassembled WGS sequence"/>
</dbReference>
<feature type="coiled-coil region" evidence="5">
    <location>
        <begin position="42"/>
        <end position="104"/>
    </location>
</feature>
<feature type="domain" description="NlpC/P60" evidence="8">
    <location>
        <begin position="218"/>
        <end position="334"/>
    </location>
</feature>
<keyword evidence="2" id="KW-0645">Protease</keyword>
<evidence type="ECO:0000313" key="9">
    <source>
        <dbReference type="EMBL" id="MDA2806585.1"/>
    </source>
</evidence>
<feature type="signal peptide" evidence="7">
    <location>
        <begin position="1"/>
        <end position="29"/>
    </location>
</feature>
<evidence type="ECO:0000256" key="3">
    <source>
        <dbReference type="ARBA" id="ARBA00022801"/>
    </source>
</evidence>
<feature type="region of interest" description="Disordered" evidence="6">
    <location>
        <begin position="166"/>
        <end position="188"/>
    </location>
</feature>
<evidence type="ECO:0000256" key="4">
    <source>
        <dbReference type="ARBA" id="ARBA00022807"/>
    </source>
</evidence>
<organism evidence="9 10">
    <name type="scientific">Nocardiopsis suaedae</name>
    <dbReference type="NCBI Taxonomy" id="3018444"/>
    <lineage>
        <taxon>Bacteria</taxon>
        <taxon>Bacillati</taxon>
        <taxon>Actinomycetota</taxon>
        <taxon>Actinomycetes</taxon>
        <taxon>Streptosporangiales</taxon>
        <taxon>Nocardiopsidaceae</taxon>
        <taxon>Nocardiopsis</taxon>
    </lineage>
</organism>
<dbReference type="EMBL" id="JAQFWP010000037">
    <property type="protein sequence ID" value="MDA2806585.1"/>
    <property type="molecule type" value="Genomic_DNA"/>
</dbReference>
<dbReference type="Gene3D" id="6.10.250.3150">
    <property type="match status" value="1"/>
</dbReference>
<keyword evidence="4" id="KW-0788">Thiol protease</keyword>
<dbReference type="InterPro" id="IPR038765">
    <property type="entry name" value="Papain-like_cys_pep_sf"/>
</dbReference>
<dbReference type="Pfam" id="PF00877">
    <property type="entry name" value="NLPC_P60"/>
    <property type="match status" value="1"/>
</dbReference>
<proteinExistence type="inferred from homology"/>
<name>A0ABT4TQE8_9ACTN</name>
<dbReference type="PANTHER" id="PTHR47053:SF1">
    <property type="entry name" value="MUREIN DD-ENDOPEPTIDASE MEPH-RELATED"/>
    <property type="match status" value="1"/>
</dbReference>
<evidence type="ECO:0000256" key="2">
    <source>
        <dbReference type="ARBA" id="ARBA00022670"/>
    </source>
</evidence>
<keyword evidence="10" id="KW-1185">Reference proteome</keyword>
<accession>A0ABT4TQE8</accession>
<evidence type="ECO:0000256" key="1">
    <source>
        <dbReference type="ARBA" id="ARBA00007074"/>
    </source>
</evidence>
<evidence type="ECO:0000259" key="8">
    <source>
        <dbReference type="PROSITE" id="PS51935"/>
    </source>
</evidence>
<keyword evidence="5" id="KW-0175">Coiled coil</keyword>
<evidence type="ECO:0000313" key="10">
    <source>
        <dbReference type="Proteomes" id="UP001165685"/>
    </source>
</evidence>
<keyword evidence="7" id="KW-0732">Signal</keyword>
<dbReference type="Gene3D" id="3.90.1720.10">
    <property type="entry name" value="endopeptidase domain like (from Nostoc punctiforme)"/>
    <property type="match status" value="1"/>
</dbReference>
<dbReference type="SUPFAM" id="SSF54001">
    <property type="entry name" value="Cysteine proteinases"/>
    <property type="match status" value="1"/>
</dbReference>
<dbReference type="InterPro" id="IPR051202">
    <property type="entry name" value="Peptidase_C40"/>
</dbReference>
<evidence type="ECO:0000256" key="7">
    <source>
        <dbReference type="SAM" id="SignalP"/>
    </source>
</evidence>
<protein>
    <submittedName>
        <fullName evidence="9">NlpC/P60 family protein</fullName>
    </submittedName>
</protein>
<dbReference type="RefSeq" id="WP_270679223.1">
    <property type="nucleotide sequence ID" value="NZ_JAQFWP010000037.1"/>
</dbReference>
<feature type="chain" id="PRO_5046036194" evidence="7">
    <location>
        <begin position="30"/>
        <end position="334"/>
    </location>
</feature>
<dbReference type="PROSITE" id="PS51935">
    <property type="entry name" value="NLPC_P60"/>
    <property type="match status" value="1"/>
</dbReference>
<comment type="caution">
    <text evidence="9">The sequence shown here is derived from an EMBL/GenBank/DDBJ whole genome shotgun (WGS) entry which is preliminary data.</text>
</comment>
<dbReference type="InterPro" id="IPR000064">
    <property type="entry name" value="NLP_P60_dom"/>
</dbReference>
<dbReference type="PANTHER" id="PTHR47053">
    <property type="entry name" value="MUREIN DD-ENDOPEPTIDASE MEPH-RELATED"/>
    <property type="match status" value="1"/>
</dbReference>
<sequence length="334" mass="35543">MANNGGRRTARRVATGLGVVAAGSLIASAGTGVASAEPEQSREDVQKKLDELNEEAGKIVDEYNEANEEYKAAKAKADELDEQVGEEKDRYEELKEEASQIASAVYQGGDLDSKSFALTVEDPEDLMDQAADVGKLSDNQKAKLDEFSDSNERLFKLKDEADSALEEAKDKKGEAEDKKDEVEEKISEQEDLLAEFPEADAAPDGGGATGSDAANNGSGNARAALDFALAQVGKPYIYGAAGPDGYDCSGLVMRSWGAAGVSLPRTTYGQAEAGARVSRDQLQPGDILFFSGLGHDGLYLGNGQMVHAPRTGKNIEVVPLAGYWEGQFMYGVRV</sequence>
<reference evidence="9" key="1">
    <citation type="submission" date="2023-01" db="EMBL/GenBank/DDBJ databases">
        <title>Draft genome sequence of Nocardiopsis sp. LSu2-4 isolated from halophytes.</title>
        <authorList>
            <person name="Duangmal K."/>
            <person name="Chantavorakit T."/>
        </authorList>
    </citation>
    <scope>NUCLEOTIDE SEQUENCE</scope>
    <source>
        <strain evidence="9">LSu2-4</strain>
    </source>
</reference>
<evidence type="ECO:0000256" key="6">
    <source>
        <dbReference type="SAM" id="MobiDB-lite"/>
    </source>
</evidence>